<sequence>MRLLYVFVSVSSESRGQVTVTQPGAVSSALGGDVTIRCKTSQNVYTSGGYVNGGNYLAWYQQRDGESPKLLIYRASTRESGIPVSDRFSGSGSGTDFSLTISRVQAEDAGVYYCQHDYECHELGRGQEQTSTKNTGKTTKTKSCHDPSK</sequence>
<dbReference type="Gene3D" id="2.60.40.10">
    <property type="entry name" value="Immunoglobulins"/>
    <property type="match status" value="1"/>
</dbReference>
<dbReference type="GeneTree" id="ENSGT00940000154869"/>
<protein>
    <recommendedName>
        <fullName evidence="2">Ig-like domain-containing protein</fullName>
    </recommendedName>
</protein>
<evidence type="ECO:0000313" key="3">
    <source>
        <dbReference type="Ensembl" id="ENSMAMP00000029280.2"/>
    </source>
</evidence>
<dbReference type="STRING" id="205130.ENSMAMP00000029280"/>
<dbReference type="FunFam" id="2.60.40.10:FF:001230">
    <property type="entry name" value="Immunoglobulin kappa variable 8-16"/>
    <property type="match status" value="1"/>
</dbReference>
<dbReference type="Pfam" id="PF07686">
    <property type="entry name" value="V-set"/>
    <property type="match status" value="1"/>
</dbReference>
<dbReference type="PROSITE" id="PS50835">
    <property type="entry name" value="IG_LIKE"/>
    <property type="match status" value="1"/>
</dbReference>
<dbReference type="InterPro" id="IPR050150">
    <property type="entry name" value="IgV_Light_Chain"/>
</dbReference>
<dbReference type="InterPro" id="IPR036179">
    <property type="entry name" value="Ig-like_dom_sf"/>
</dbReference>
<organism evidence="3 4">
    <name type="scientific">Mastacembelus armatus</name>
    <name type="common">zig-zag eel</name>
    <dbReference type="NCBI Taxonomy" id="205130"/>
    <lineage>
        <taxon>Eukaryota</taxon>
        <taxon>Metazoa</taxon>
        <taxon>Chordata</taxon>
        <taxon>Craniata</taxon>
        <taxon>Vertebrata</taxon>
        <taxon>Euteleostomi</taxon>
        <taxon>Actinopterygii</taxon>
        <taxon>Neopterygii</taxon>
        <taxon>Teleostei</taxon>
        <taxon>Neoteleostei</taxon>
        <taxon>Acanthomorphata</taxon>
        <taxon>Anabantaria</taxon>
        <taxon>Synbranchiformes</taxon>
        <taxon>Mastacembelidae</taxon>
        <taxon>Mastacembelus</taxon>
    </lineage>
</organism>
<dbReference type="InParanoid" id="A0A3Q3SRG7"/>
<proteinExistence type="predicted"/>
<feature type="region of interest" description="Disordered" evidence="1">
    <location>
        <begin position="126"/>
        <end position="149"/>
    </location>
</feature>
<dbReference type="Proteomes" id="UP000261640">
    <property type="component" value="Unplaced"/>
</dbReference>
<dbReference type="AlphaFoldDB" id="A0A3Q3SRG7"/>
<evidence type="ECO:0000313" key="4">
    <source>
        <dbReference type="Proteomes" id="UP000261640"/>
    </source>
</evidence>
<accession>A0A3Q3SRG7</accession>
<evidence type="ECO:0000259" key="2">
    <source>
        <dbReference type="PROSITE" id="PS50835"/>
    </source>
</evidence>
<dbReference type="PANTHER" id="PTHR23267">
    <property type="entry name" value="IMMUNOGLOBULIN LIGHT CHAIN"/>
    <property type="match status" value="1"/>
</dbReference>
<dbReference type="SMART" id="SM00409">
    <property type="entry name" value="IG"/>
    <property type="match status" value="1"/>
</dbReference>
<reference evidence="3" key="1">
    <citation type="submission" date="2025-08" db="UniProtKB">
        <authorList>
            <consortium name="Ensembl"/>
        </authorList>
    </citation>
    <scope>IDENTIFICATION</scope>
</reference>
<keyword evidence="4" id="KW-1185">Reference proteome</keyword>
<dbReference type="InterPro" id="IPR007110">
    <property type="entry name" value="Ig-like_dom"/>
</dbReference>
<dbReference type="InterPro" id="IPR003599">
    <property type="entry name" value="Ig_sub"/>
</dbReference>
<dbReference type="Ensembl" id="ENSMAMT00000030031.2">
    <property type="protein sequence ID" value="ENSMAMP00000029280.2"/>
    <property type="gene ID" value="ENSMAMG00000019723.2"/>
</dbReference>
<dbReference type="InterPro" id="IPR013783">
    <property type="entry name" value="Ig-like_fold"/>
</dbReference>
<reference evidence="3" key="2">
    <citation type="submission" date="2025-09" db="UniProtKB">
        <authorList>
            <consortium name="Ensembl"/>
        </authorList>
    </citation>
    <scope>IDENTIFICATION</scope>
</reference>
<name>A0A3Q3SRG7_9TELE</name>
<evidence type="ECO:0000256" key="1">
    <source>
        <dbReference type="SAM" id="MobiDB-lite"/>
    </source>
</evidence>
<dbReference type="InterPro" id="IPR013106">
    <property type="entry name" value="Ig_V-set"/>
</dbReference>
<feature type="domain" description="Ig-like" evidence="2">
    <location>
        <begin position="16"/>
        <end position="132"/>
    </location>
</feature>
<dbReference type="SMART" id="SM00406">
    <property type="entry name" value="IGv"/>
    <property type="match status" value="1"/>
</dbReference>
<dbReference type="SUPFAM" id="SSF48726">
    <property type="entry name" value="Immunoglobulin"/>
    <property type="match status" value="1"/>
</dbReference>